<dbReference type="InterPro" id="IPR018658">
    <property type="entry name" value="DUF2089"/>
</dbReference>
<evidence type="ECO:0000313" key="2">
    <source>
        <dbReference type="EMBL" id="CAA6805956.1"/>
    </source>
</evidence>
<protein>
    <recommendedName>
        <fullName evidence="1">DUF2089 domain-containing protein</fullName>
    </recommendedName>
</protein>
<gene>
    <name evidence="2" type="ORF">HELGO_WM35496</name>
</gene>
<dbReference type="EMBL" id="CACVAW010000021">
    <property type="protein sequence ID" value="CAA6805956.1"/>
    <property type="molecule type" value="Genomic_DNA"/>
</dbReference>
<dbReference type="AlphaFoldDB" id="A0A6S6SL88"/>
<organism evidence="2">
    <name type="scientific">uncultured Campylobacterales bacterium</name>
    <dbReference type="NCBI Taxonomy" id="352960"/>
    <lineage>
        <taxon>Bacteria</taxon>
        <taxon>Pseudomonadati</taxon>
        <taxon>Campylobacterota</taxon>
        <taxon>Epsilonproteobacteria</taxon>
        <taxon>Campylobacterales</taxon>
        <taxon>environmental samples</taxon>
    </lineage>
</organism>
<accession>A0A6S6SL88</accession>
<dbReference type="Pfam" id="PF09862">
    <property type="entry name" value="DUF2089"/>
    <property type="match status" value="1"/>
</dbReference>
<sequence>MNNCTICNSKLKIVSLQCEICETTFTGSFTLSRLSKLSNEEQKLAEELIICEGNLKNLATTLNTTYPTLKKKIILLSQNMQSLKEQDEKTVENILNQIEKKQITPQKGLKLIKELNYEL</sequence>
<evidence type="ECO:0000259" key="1">
    <source>
        <dbReference type="Pfam" id="PF09862"/>
    </source>
</evidence>
<reference evidence="2" key="1">
    <citation type="submission" date="2020-01" db="EMBL/GenBank/DDBJ databases">
        <authorList>
            <person name="Meier V. D."/>
            <person name="Meier V D."/>
        </authorList>
    </citation>
    <scope>NUCLEOTIDE SEQUENCE</scope>
    <source>
        <strain evidence="2">HLG_WM_MAG_12</strain>
    </source>
</reference>
<proteinExistence type="predicted"/>
<feature type="domain" description="DUF2089" evidence="1">
    <location>
        <begin position="37"/>
        <end position="80"/>
    </location>
</feature>
<name>A0A6S6SL88_9BACT</name>